<organism evidence="1">
    <name type="scientific">Burkholderia pseudomallei 1710a</name>
    <dbReference type="NCBI Taxonomy" id="320371"/>
    <lineage>
        <taxon>Bacteria</taxon>
        <taxon>Pseudomonadati</taxon>
        <taxon>Pseudomonadota</taxon>
        <taxon>Betaproteobacteria</taxon>
        <taxon>Burkholderiales</taxon>
        <taxon>Burkholderiaceae</taxon>
        <taxon>Burkholderia</taxon>
        <taxon>pseudomallei group</taxon>
    </lineage>
</organism>
<reference evidence="1" key="1">
    <citation type="submission" date="2009-05" db="EMBL/GenBank/DDBJ databases">
        <authorList>
            <person name="Harkins D.M."/>
            <person name="DeShazer D."/>
            <person name="Woods D.E."/>
            <person name="Brinkac L.M."/>
            <person name="Brown K.A."/>
            <person name="Hung G.C."/>
            <person name="Tuanyok A."/>
            <person name="Zhang B."/>
            <person name="Nierman W.C."/>
        </authorList>
    </citation>
    <scope>NUCLEOTIDE SEQUENCE [LARGE SCALE GENOMIC DNA]</scope>
    <source>
        <strain evidence="1">1710a</strain>
    </source>
</reference>
<protein>
    <submittedName>
        <fullName evidence="1">Uncharacterized protein</fullName>
    </submittedName>
</protein>
<sequence>MFLYRARRRLSRAFAPDSECPANPIALIDVATHPPRVPRASGPRRLAFASTQ</sequence>
<evidence type="ECO:0000313" key="1">
    <source>
        <dbReference type="EMBL" id="EET03378.1"/>
    </source>
</evidence>
<proteinExistence type="predicted"/>
<name>A0A0E1VRD9_BURPE</name>
<dbReference type="AlphaFoldDB" id="A0A0E1VRD9"/>
<gene>
    <name evidence="1" type="ORF">BURPS1710A_A1626</name>
</gene>
<dbReference type="EMBL" id="CM000833">
    <property type="protein sequence ID" value="EET03378.1"/>
    <property type="molecule type" value="Genomic_DNA"/>
</dbReference>
<dbReference type="Proteomes" id="UP000001812">
    <property type="component" value="Chromosome II"/>
</dbReference>
<accession>A0A0E1VRD9</accession>
<dbReference type="HOGENOM" id="CLU_214244_0_0_4"/>